<dbReference type="PROSITE" id="PS51480">
    <property type="entry name" value="DHAL"/>
    <property type="match status" value="1"/>
</dbReference>
<dbReference type="SUPFAM" id="SSF101473">
    <property type="entry name" value="DhaL-like"/>
    <property type="match status" value="1"/>
</dbReference>
<accession>A0ABR6EIQ8</accession>
<feature type="region of interest" description="Disordered" evidence="1">
    <location>
        <begin position="259"/>
        <end position="301"/>
    </location>
</feature>
<dbReference type="Pfam" id="PF03781">
    <property type="entry name" value="FGE-sulfatase"/>
    <property type="match status" value="1"/>
</dbReference>
<dbReference type="InterPro" id="IPR004007">
    <property type="entry name" value="DhaL_dom"/>
</dbReference>
<dbReference type="InterPro" id="IPR042095">
    <property type="entry name" value="SUMF_sf"/>
</dbReference>
<proteinExistence type="predicted"/>
<dbReference type="InterPro" id="IPR036117">
    <property type="entry name" value="DhaL_dom_sf"/>
</dbReference>
<dbReference type="SMART" id="SM01120">
    <property type="entry name" value="Dak2"/>
    <property type="match status" value="1"/>
</dbReference>
<evidence type="ECO:0000313" key="3">
    <source>
        <dbReference type="EMBL" id="MBB1245223.1"/>
    </source>
</evidence>
<dbReference type="InterPro" id="IPR050270">
    <property type="entry name" value="DegV_domain_contain"/>
</dbReference>
<feature type="compositionally biased region" description="Basic and acidic residues" evidence="1">
    <location>
        <begin position="259"/>
        <end position="268"/>
    </location>
</feature>
<dbReference type="Gene3D" id="3.90.1580.10">
    <property type="entry name" value="paralog of FGE (formylglycine-generating enzyme)"/>
    <property type="match status" value="1"/>
</dbReference>
<feature type="domain" description="DhaL" evidence="2">
    <location>
        <begin position="8"/>
        <end position="196"/>
    </location>
</feature>
<evidence type="ECO:0000313" key="4">
    <source>
        <dbReference type="Proteomes" id="UP000766698"/>
    </source>
</evidence>
<dbReference type="Gene3D" id="1.25.40.340">
    <property type="match status" value="1"/>
</dbReference>
<dbReference type="SUPFAM" id="SSF56436">
    <property type="entry name" value="C-type lectin-like"/>
    <property type="match status" value="1"/>
</dbReference>
<dbReference type="PANTHER" id="PTHR33434">
    <property type="entry name" value="DEGV DOMAIN-CONTAINING PROTEIN DR_1986-RELATED"/>
    <property type="match status" value="1"/>
</dbReference>
<sequence>MPHPLDAAAVRTWCARALDTLGQARETIDAINVYPVADADTGTNLYLTVESAAQAVEAAAAGDPTTVEAVNAMAHGALIGARGNSGTILAQLLRGMAEVVGEGGDLATALRRAARSANAAVAHPVAGTILTVAEAAADAAEALAGEADPAVVARAAWAGARQALADTPGQLGVLAEAGVVDAGGYDEPRWWHPRGWAYVREHGLRAPLFWRRDGGTWLRRRFGHVEPVPPEQPVMHVCWYEADAYARWAGRRLPTEAEWEKAARHDPATGRSRRHPWGDDTPGPEHANLGQRHLEPAPAGAYPAGAAPCGARQLLGDVWEWTASDFTGYPGFTAFPYDEYSKVFLGGDYKVLRGGAFGVDPVACRATFRNWDHPIRRQIFAGFRTARDAEVTD</sequence>
<protein>
    <submittedName>
        <fullName evidence="3">Ergothioneine biosynthesis protein EgtB</fullName>
    </submittedName>
</protein>
<gene>
    <name evidence="3" type="primary">egtB</name>
    <name evidence="3" type="ORF">GL263_16845</name>
</gene>
<comment type="caution">
    <text evidence="3">The sequence shown here is derived from an EMBL/GenBank/DDBJ whole genome shotgun (WGS) entry which is preliminary data.</text>
</comment>
<keyword evidence="4" id="KW-1185">Reference proteome</keyword>
<evidence type="ECO:0000256" key="1">
    <source>
        <dbReference type="SAM" id="MobiDB-lite"/>
    </source>
</evidence>
<evidence type="ECO:0000259" key="2">
    <source>
        <dbReference type="PROSITE" id="PS51480"/>
    </source>
</evidence>
<dbReference type="Proteomes" id="UP000766698">
    <property type="component" value="Unassembled WGS sequence"/>
</dbReference>
<dbReference type="EMBL" id="WMLF01000251">
    <property type="protein sequence ID" value="MBB1245223.1"/>
    <property type="molecule type" value="Genomic_DNA"/>
</dbReference>
<dbReference type="InterPro" id="IPR005532">
    <property type="entry name" value="SUMF_dom"/>
</dbReference>
<reference evidence="4" key="1">
    <citation type="journal article" date="2020" name="Syst. Appl. Microbiol.">
        <title>Streptomyces alkaliterrae sp. nov., isolated from an alkaline soil, and emended descriptions of Streptomyces alkaliphilus, Streptomyces calidiresistens and Streptomyces durbertensis.</title>
        <authorList>
            <person name="Swiecimska M."/>
            <person name="Golinska P."/>
            <person name="Nouioui I."/>
            <person name="Wypij M."/>
            <person name="Rai M."/>
            <person name="Sangal V."/>
            <person name="Goodfellow M."/>
        </authorList>
    </citation>
    <scope>NUCLEOTIDE SEQUENCE [LARGE SCALE GENOMIC DNA]</scope>
    <source>
        <strain evidence="4">DSM 104538</strain>
    </source>
</reference>
<dbReference type="RefSeq" id="WP_182856547.1">
    <property type="nucleotide sequence ID" value="NZ_WMLF01000251.1"/>
</dbReference>
<name>A0ABR6EIQ8_9ACTN</name>
<organism evidence="3 4">
    <name type="scientific">Streptomyces durbertensis</name>
    <dbReference type="NCBI Taxonomy" id="2448886"/>
    <lineage>
        <taxon>Bacteria</taxon>
        <taxon>Bacillati</taxon>
        <taxon>Actinomycetota</taxon>
        <taxon>Actinomycetes</taxon>
        <taxon>Kitasatosporales</taxon>
        <taxon>Streptomycetaceae</taxon>
        <taxon>Streptomyces</taxon>
    </lineage>
</organism>
<dbReference type="InterPro" id="IPR016187">
    <property type="entry name" value="CTDL_fold"/>
</dbReference>
<dbReference type="PANTHER" id="PTHR33434:SF4">
    <property type="entry name" value="PHOSPHATASE PROTEIN"/>
    <property type="match status" value="1"/>
</dbReference>